<name>G7QED9_9BACT</name>
<geneLocation type="plasmid" evidence="1 2">
    <name>pFW10102</name>
</geneLocation>
<keyword evidence="1" id="KW-0614">Plasmid</keyword>
<dbReference type="EMBL" id="CM001370">
    <property type="protein sequence ID" value="EHJ45935.1"/>
    <property type="molecule type" value="Genomic_DNA"/>
</dbReference>
<keyword evidence="2" id="KW-1185">Reference proteome</keyword>
<dbReference type="HOGENOM" id="CLU_3006856_0_0_7"/>
<reference evidence="2" key="1">
    <citation type="journal article" date="2015" name="Genome Announc.">
        <title>High-Quality Draft Genome Sequence of Desulfovibrio carbinoliphilus FW-101-2B, an Organic Acid-Oxidizing Sulfate-Reducing Bacterium Isolated from Uranium(VI)-Contaminated Groundwater.</title>
        <authorList>
            <person name="Ramsay B.D."/>
            <person name="Hwang C."/>
            <person name="Woo H.L."/>
            <person name="Carroll S.L."/>
            <person name="Lucas S."/>
            <person name="Han J."/>
            <person name="Lapidus A.L."/>
            <person name="Cheng J.F."/>
            <person name="Goodwin L.A."/>
            <person name="Pitluck S."/>
            <person name="Peters L."/>
            <person name="Chertkov O."/>
            <person name="Held B."/>
            <person name="Detter J.C."/>
            <person name="Han C.S."/>
            <person name="Tapia R."/>
            <person name="Land M.L."/>
            <person name="Hauser L.J."/>
            <person name="Kyrpides N.C."/>
            <person name="Ivanova N.N."/>
            <person name="Mikhailova N."/>
            <person name="Pagani I."/>
            <person name="Woyke T."/>
            <person name="Arkin A.P."/>
            <person name="Dehal P."/>
            <person name="Chivian D."/>
            <person name="Criddle C.S."/>
            <person name="Wu W."/>
            <person name="Chakraborty R."/>
            <person name="Hazen T.C."/>
            <person name="Fields M.W."/>
        </authorList>
    </citation>
    <scope>NUCLEOTIDE SEQUENCE [LARGE SCALE GENOMIC DNA]</scope>
    <source>
        <strain evidence="2">FW-101-2B</strain>
    </source>
</reference>
<protein>
    <recommendedName>
        <fullName evidence="3">Lipoprotein</fullName>
    </recommendedName>
</protein>
<proteinExistence type="predicted"/>
<evidence type="ECO:0008006" key="3">
    <source>
        <dbReference type="Google" id="ProtNLM"/>
    </source>
</evidence>
<accession>G7QED9</accession>
<gene>
    <name evidence="1" type="ORF">DFW101_3750</name>
</gene>
<evidence type="ECO:0000313" key="2">
    <source>
        <dbReference type="Proteomes" id="UP000004662"/>
    </source>
</evidence>
<evidence type="ECO:0000313" key="1">
    <source>
        <dbReference type="EMBL" id="EHJ45935.1"/>
    </source>
</evidence>
<sequence>MVKVILALTVLLLVTACAPYYGPRGYSGGYCGGGYWGSPATNMNMTPYTNPSMGSW</sequence>
<organism evidence="1 2">
    <name type="scientific">Solidesulfovibrio carbinoliphilus subsp. oakridgensis</name>
    <dbReference type="NCBI Taxonomy" id="694327"/>
    <lineage>
        <taxon>Bacteria</taxon>
        <taxon>Pseudomonadati</taxon>
        <taxon>Thermodesulfobacteriota</taxon>
        <taxon>Desulfovibrionia</taxon>
        <taxon>Desulfovibrionales</taxon>
        <taxon>Desulfovibrionaceae</taxon>
        <taxon>Solidesulfovibrio</taxon>
    </lineage>
</organism>
<dbReference type="Proteomes" id="UP000004662">
    <property type="component" value="Plasmid pFW10102"/>
</dbReference>
<dbReference type="AlphaFoldDB" id="G7QED9"/>
<dbReference type="PROSITE" id="PS51257">
    <property type="entry name" value="PROKAR_LIPOPROTEIN"/>
    <property type="match status" value="1"/>
</dbReference>